<protein>
    <submittedName>
        <fullName evidence="2">Flagellar biosynthesis protein FlhB</fullName>
    </submittedName>
</protein>
<reference evidence="2" key="1">
    <citation type="journal article" date="2020" name="mSystems">
        <title>Genome- and Community-Level Interaction Insights into Carbon Utilization and Element Cycling Functions of Hydrothermarchaeota in Hydrothermal Sediment.</title>
        <authorList>
            <person name="Zhou Z."/>
            <person name="Liu Y."/>
            <person name="Xu W."/>
            <person name="Pan J."/>
            <person name="Luo Z.H."/>
            <person name="Li M."/>
        </authorList>
    </citation>
    <scope>NUCLEOTIDE SEQUENCE [LARGE SCALE GENOMIC DNA]</scope>
    <source>
        <strain evidence="2">SpSt-1257</strain>
    </source>
</reference>
<dbReference type="GO" id="GO:0009306">
    <property type="term" value="P:protein secretion"/>
    <property type="evidence" value="ECO:0007669"/>
    <property type="project" value="InterPro"/>
</dbReference>
<evidence type="ECO:0000313" key="2">
    <source>
        <dbReference type="EMBL" id="HEV08820.1"/>
    </source>
</evidence>
<comment type="caution">
    <text evidence="2">The sequence shown here is derived from an EMBL/GenBank/DDBJ whole genome shotgun (WGS) entry which is preliminary data.</text>
</comment>
<evidence type="ECO:0000256" key="1">
    <source>
        <dbReference type="ARBA" id="ARBA00010690"/>
    </source>
</evidence>
<proteinExistence type="inferred from homology"/>
<dbReference type="InterPro" id="IPR006135">
    <property type="entry name" value="T3SS_substrate_exporter"/>
</dbReference>
<name>A0A831YCR7_9AQUI</name>
<organism evidence="2">
    <name type="scientific">Sulfurihydrogenibium azorense</name>
    <dbReference type="NCBI Taxonomy" id="309806"/>
    <lineage>
        <taxon>Bacteria</taxon>
        <taxon>Pseudomonadati</taxon>
        <taxon>Aquificota</taxon>
        <taxon>Aquificia</taxon>
        <taxon>Aquificales</taxon>
        <taxon>Hydrogenothermaceae</taxon>
        <taxon>Sulfurihydrogenibium</taxon>
    </lineage>
</organism>
<dbReference type="Pfam" id="PF01312">
    <property type="entry name" value="Bac_export_2"/>
    <property type="match status" value="1"/>
</dbReference>
<dbReference type="Gene3D" id="3.40.1690.10">
    <property type="entry name" value="secretion proteins EscU"/>
    <property type="match status" value="1"/>
</dbReference>
<comment type="similarity">
    <text evidence="1">Belongs to the type III secretion exporter family.</text>
</comment>
<dbReference type="PANTHER" id="PTHR30531:SF12">
    <property type="entry name" value="FLAGELLAR BIOSYNTHETIC PROTEIN FLHB"/>
    <property type="match status" value="1"/>
</dbReference>
<dbReference type="SUPFAM" id="SSF160544">
    <property type="entry name" value="EscU C-terminal domain-like"/>
    <property type="match status" value="1"/>
</dbReference>
<sequence length="87" mass="9936">MSIENKKAVALKYERYKDNAPKVVAKGKGEIAKKIIEVAKQHGIYIKEDPDLVEVLSGLDLYEEIPEDLYKVVAEILAFIYKAKQKR</sequence>
<keyword evidence="2" id="KW-0282">Flagellum</keyword>
<keyword evidence="2" id="KW-0969">Cilium</keyword>
<dbReference type="GO" id="GO:0005886">
    <property type="term" value="C:plasma membrane"/>
    <property type="evidence" value="ECO:0007669"/>
    <property type="project" value="TreeGrafter"/>
</dbReference>
<dbReference type="PANTHER" id="PTHR30531">
    <property type="entry name" value="FLAGELLAR BIOSYNTHETIC PROTEIN FLHB"/>
    <property type="match status" value="1"/>
</dbReference>
<dbReference type="AlphaFoldDB" id="A0A831YCR7"/>
<keyword evidence="2" id="KW-0966">Cell projection</keyword>
<dbReference type="InterPro" id="IPR029025">
    <property type="entry name" value="T3SS_substrate_exporter_C"/>
</dbReference>
<dbReference type="EMBL" id="DSFC01000013">
    <property type="protein sequence ID" value="HEV08820.1"/>
    <property type="molecule type" value="Genomic_DNA"/>
</dbReference>
<gene>
    <name evidence="2" type="ORF">ENO34_00290</name>
</gene>
<dbReference type="Proteomes" id="UP000885621">
    <property type="component" value="Unassembled WGS sequence"/>
</dbReference>
<accession>A0A831YCR7</accession>